<dbReference type="Proteomes" id="UP000183788">
    <property type="component" value="Unassembled WGS sequence"/>
</dbReference>
<name>A0A1K1PYK5_9BACT</name>
<gene>
    <name evidence="1" type="ORF">SAMN05661012_02316</name>
    <name evidence="2" type="ORF">SR876_15325</name>
</gene>
<dbReference type="SUPFAM" id="SSF53335">
    <property type="entry name" value="S-adenosyl-L-methionine-dependent methyltransferases"/>
    <property type="match status" value="1"/>
</dbReference>
<proteinExistence type="predicted"/>
<sequence length="287" mass="33181">MAGDSLLYYHIRLAFAKQTPTGYLVSCTPDMVIEAYNDTDVEVQKQWFKDWFNSPYYHLLYSNRDNKEAASFIDKLLEYLQPPASATMLDVACGRGRHSRYLADKGYFVTGIDLSINSINIAKKLENDHLSFFQHDMRLPFRVNYFDLVFNFFTSFGYFESQRENDNALRTLKNALKPGGKLVLDYLNSTYVADHLVGSEVKEKGDVVFDIQRELADGHFHKQMNILDRARLQRVTFTESVCAYTLADFEEMFARQGLQITEAFGDYHFNAYNEQLSPRLIIIATKP</sequence>
<evidence type="ECO:0000313" key="1">
    <source>
        <dbReference type="EMBL" id="SFW51934.1"/>
    </source>
</evidence>
<keyword evidence="1" id="KW-0808">Transferase</keyword>
<keyword evidence="4" id="KW-1185">Reference proteome</keyword>
<protein>
    <submittedName>
        <fullName evidence="2">Class I SAM-dependent methyltransferase</fullName>
        <ecNumber evidence="2">2.1.1.-</ecNumber>
    </submittedName>
    <submittedName>
        <fullName evidence="1">Methyltransferase domain-containing protein</fullName>
    </submittedName>
</protein>
<evidence type="ECO:0000313" key="4">
    <source>
        <dbReference type="Proteomes" id="UP001326715"/>
    </source>
</evidence>
<evidence type="ECO:0000313" key="3">
    <source>
        <dbReference type="Proteomes" id="UP000183788"/>
    </source>
</evidence>
<dbReference type="EMBL" id="CP140154">
    <property type="protein sequence ID" value="WQG92890.1"/>
    <property type="molecule type" value="Genomic_DNA"/>
</dbReference>
<dbReference type="Pfam" id="PF13489">
    <property type="entry name" value="Methyltransf_23"/>
    <property type="match status" value="1"/>
</dbReference>
<evidence type="ECO:0000313" key="2">
    <source>
        <dbReference type="EMBL" id="WQG92890.1"/>
    </source>
</evidence>
<dbReference type="AlphaFoldDB" id="A0A1K1PYK5"/>
<dbReference type="Proteomes" id="UP001326715">
    <property type="component" value="Chromosome"/>
</dbReference>
<dbReference type="GO" id="GO:0032259">
    <property type="term" value="P:methylation"/>
    <property type="evidence" value="ECO:0007669"/>
    <property type="project" value="UniProtKB-KW"/>
</dbReference>
<dbReference type="STRING" id="1004.SAMN05661012_02316"/>
<dbReference type="PANTHER" id="PTHR43861">
    <property type="entry name" value="TRANS-ACONITATE 2-METHYLTRANSFERASE-RELATED"/>
    <property type="match status" value="1"/>
</dbReference>
<reference evidence="1 3" key="1">
    <citation type="submission" date="2016-11" db="EMBL/GenBank/DDBJ databases">
        <authorList>
            <person name="Jaros S."/>
            <person name="Januszkiewicz K."/>
            <person name="Wedrychowicz H."/>
        </authorList>
    </citation>
    <scope>NUCLEOTIDE SEQUENCE [LARGE SCALE GENOMIC DNA]</scope>
    <source>
        <strain evidence="1 3">DSM 784</strain>
    </source>
</reference>
<dbReference type="Gene3D" id="3.40.50.150">
    <property type="entry name" value="Vaccinia Virus protein VP39"/>
    <property type="match status" value="1"/>
</dbReference>
<reference evidence="2 4" key="2">
    <citation type="submission" date="2023-11" db="EMBL/GenBank/DDBJ databases">
        <title>MicrobeMod: A computational toolkit for identifying prokaryotic methylation and restriction-modification with nanopore sequencing.</title>
        <authorList>
            <person name="Crits-Christoph A."/>
            <person name="Kang S.C."/>
            <person name="Lee H."/>
            <person name="Ostrov N."/>
        </authorList>
    </citation>
    <scope>NUCLEOTIDE SEQUENCE [LARGE SCALE GENOMIC DNA]</scope>
    <source>
        <strain evidence="2 4">ATCC 23090</strain>
    </source>
</reference>
<keyword evidence="1" id="KW-0489">Methyltransferase</keyword>
<dbReference type="CDD" id="cd02440">
    <property type="entry name" value="AdoMet_MTases"/>
    <property type="match status" value="1"/>
</dbReference>
<dbReference type="EMBL" id="FPIZ01000006">
    <property type="protein sequence ID" value="SFW51934.1"/>
    <property type="molecule type" value="Genomic_DNA"/>
</dbReference>
<organism evidence="1 3">
    <name type="scientific">Chitinophaga sancti</name>
    <dbReference type="NCBI Taxonomy" id="1004"/>
    <lineage>
        <taxon>Bacteria</taxon>
        <taxon>Pseudomonadati</taxon>
        <taxon>Bacteroidota</taxon>
        <taxon>Chitinophagia</taxon>
        <taxon>Chitinophagales</taxon>
        <taxon>Chitinophagaceae</taxon>
        <taxon>Chitinophaga</taxon>
    </lineage>
</organism>
<dbReference type="InterPro" id="IPR029063">
    <property type="entry name" value="SAM-dependent_MTases_sf"/>
</dbReference>
<dbReference type="Gene3D" id="2.20.25.110">
    <property type="entry name" value="S-adenosyl-L-methionine-dependent methyltransferases"/>
    <property type="match status" value="1"/>
</dbReference>
<dbReference type="EC" id="2.1.1.-" evidence="2"/>
<accession>A0A1K1PYK5</accession>
<dbReference type="RefSeq" id="WP_245801757.1">
    <property type="nucleotide sequence ID" value="NZ_CP139972.1"/>
</dbReference>
<dbReference type="GO" id="GO:0008168">
    <property type="term" value="F:methyltransferase activity"/>
    <property type="evidence" value="ECO:0007669"/>
    <property type="project" value="UniProtKB-KW"/>
</dbReference>